<evidence type="ECO:0000256" key="5">
    <source>
        <dbReference type="ARBA" id="ARBA00022617"/>
    </source>
</evidence>
<dbReference type="Pfam" id="PF01292">
    <property type="entry name" value="Ni_hydr_CYTB"/>
    <property type="match status" value="1"/>
</dbReference>
<comment type="cofactor">
    <cofactor evidence="1">
        <name>heme b</name>
        <dbReference type="ChEBI" id="CHEBI:60344"/>
    </cofactor>
</comment>
<accession>A0A6M1TUK1</accession>
<dbReference type="Proteomes" id="UP000474758">
    <property type="component" value="Unassembled WGS sequence"/>
</dbReference>
<evidence type="ECO:0000256" key="8">
    <source>
        <dbReference type="ARBA" id="ARBA00022982"/>
    </source>
</evidence>
<evidence type="ECO:0000313" key="15">
    <source>
        <dbReference type="EMBL" id="NGQ91810.1"/>
    </source>
</evidence>
<dbReference type="InterPro" id="IPR011577">
    <property type="entry name" value="Cyt_b561_bac/Ni-Hgenase"/>
</dbReference>
<comment type="subcellular location">
    <subcellularLocation>
        <location evidence="2">Cell membrane</location>
        <topology evidence="2">Multi-pass membrane protein</topology>
    </subcellularLocation>
</comment>
<gene>
    <name evidence="15" type="ORF">G5V65_12970</name>
</gene>
<sequence>MAPKGYSRSQITLHWVIAGLIAVNLIFEDWIKAGWRAIETGGAPVYDAGALAHIGIGVAVLVLVAWRLGLRLMRGVPDLPADEPAVMKLAAVLGHAALYALMIGVPVLGLLAWFWASEDLAELHELGKPAFVILILGHVGAALWHQFIRKDGLMNRMRRPG</sequence>
<comment type="similarity">
    <text evidence="12">Belongs to the cytochrome b561 family.</text>
</comment>
<dbReference type="EMBL" id="JAALFE010000012">
    <property type="protein sequence ID" value="NGQ91810.1"/>
    <property type="molecule type" value="Genomic_DNA"/>
</dbReference>
<keyword evidence="11 13" id="KW-0472">Membrane</keyword>
<evidence type="ECO:0000256" key="12">
    <source>
        <dbReference type="ARBA" id="ARBA00037975"/>
    </source>
</evidence>
<dbReference type="SUPFAM" id="SSF81342">
    <property type="entry name" value="Transmembrane di-heme cytochromes"/>
    <property type="match status" value="1"/>
</dbReference>
<evidence type="ECO:0000256" key="2">
    <source>
        <dbReference type="ARBA" id="ARBA00004651"/>
    </source>
</evidence>
<dbReference type="GO" id="GO:0046872">
    <property type="term" value="F:metal ion binding"/>
    <property type="evidence" value="ECO:0007669"/>
    <property type="project" value="UniProtKB-KW"/>
</dbReference>
<keyword evidence="9 13" id="KW-1133">Transmembrane helix</keyword>
<keyword evidence="10" id="KW-0408">Iron</keyword>
<feature type="transmembrane region" description="Helical" evidence="13">
    <location>
        <begin position="12"/>
        <end position="31"/>
    </location>
</feature>
<organism evidence="15 16">
    <name type="scientific">Paragemmobacter kunshanensis</name>
    <dbReference type="NCBI Taxonomy" id="2583234"/>
    <lineage>
        <taxon>Bacteria</taxon>
        <taxon>Pseudomonadati</taxon>
        <taxon>Pseudomonadota</taxon>
        <taxon>Alphaproteobacteria</taxon>
        <taxon>Rhodobacterales</taxon>
        <taxon>Paracoccaceae</taxon>
        <taxon>Paragemmobacter</taxon>
    </lineage>
</organism>
<evidence type="ECO:0000313" key="16">
    <source>
        <dbReference type="Proteomes" id="UP000474758"/>
    </source>
</evidence>
<dbReference type="PANTHER" id="PTHR30529">
    <property type="entry name" value="CYTOCHROME B561"/>
    <property type="match status" value="1"/>
</dbReference>
<evidence type="ECO:0000256" key="11">
    <source>
        <dbReference type="ARBA" id="ARBA00023136"/>
    </source>
</evidence>
<evidence type="ECO:0000256" key="3">
    <source>
        <dbReference type="ARBA" id="ARBA00022448"/>
    </source>
</evidence>
<keyword evidence="8" id="KW-0249">Electron transport</keyword>
<keyword evidence="7" id="KW-0479">Metal-binding</keyword>
<name>A0A6M1TUK1_9RHOB</name>
<evidence type="ECO:0000256" key="13">
    <source>
        <dbReference type="SAM" id="Phobius"/>
    </source>
</evidence>
<feature type="transmembrane region" description="Helical" evidence="13">
    <location>
        <begin position="91"/>
        <end position="116"/>
    </location>
</feature>
<dbReference type="InterPro" id="IPR052168">
    <property type="entry name" value="Cytochrome_b561_oxidase"/>
</dbReference>
<keyword evidence="16" id="KW-1185">Reference proteome</keyword>
<reference evidence="15 16" key="1">
    <citation type="submission" date="2020-02" db="EMBL/GenBank/DDBJ databases">
        <title>Rhodobacter translucens sp. nov., a novel bacterium isolated from activated sludge.</title>
        <authorList>
            <person name="Liu J."/>
        </authorList>
    </citation>
    <scope>NUCLEOTIDE SEQUENCE [LARGE SCALE GENOMIC DNA]</scope>
    <source>
        <strain evidence="15 16">HX-7-19</strain>
    </source>
</reference>
<protein>
    <submittedName>
        <fullName evidence="15">Cytochrome b</fullName>
    </submittedName>
</protein>
<comment type="caution">
    <text evidence="15">The sequence shown here is derived from an EMBL/GenBank/DDBJ whole genome shotgun (WGS) entry which is preliminary data.</text>
</comment>
<feature type="transmembrane region" description="Helical" evidence="13">
    <location>
        <begin position="128"/>
        <end position="148"/>
    </location>
</feature>
<evidence type="ECO:0000256" key="1">
    <source>
        <dbReference type="ARBA" id="ARBA00001970"/>
    </source>
</evidence>
<dbReference type="RefSeq" id="WP_165050769.1">
    <property type="nucleotide sequence ID" value="NZ_JAALFE010000012.1"/>
</dbReference>
<evidence type="ECO:0000259" key="14">
    <source>
        <dbReference type="Pfam" id="PF01292"/>
    </source>
</evidence>
<evidence type="ECO:0000256" key="10">
    <source>
        <dbReference type="ARBA" id="ARBA00023004"/>
    </source>
</evidence>
<evidence type="ECO:0000256" key="4">
    <source>
        <dbReference type="ARBA" id="ARBA00022475"/>
    </source>
</evidence>
<dbReference type="GO" id="GO:0009055">
    <property type="term" value="F:electron transfer activity"/>
    <property type="evidence" value="ECO:0007669"/>
    <property type="project" value="InterPro"/>
</dbReference>
<proteinExistence type="inferred from homology"/>
<evidence type="ECO:0000256" key="7">
    <source>
        <dbReference type="ARBA" id="ARBA00022723"/>
    </source>
</evidence>
<dbReference type="AlphaFoldDB" id="A0A6M1TUK1"/>
<keyword evidence="3" id="KW-0813">Transport</keyword>
<dbReference type="PANTHER" id="PTHR30529:SF6">
    <property type="entry name" value="BLL0291 PROTEIN"/>
    <property type="match status" value="1"/>
</dbReference>
<dbReference type="GO" id="GO:0022904">
    <property type="term" value="P:respiratory electron transport chain"/>
    <property type="evidence" value="ECO:0007669"/>
    <property type="project" value="InterPro"/>
</dbReference>
<dbReference type="InterPro" id="IPR016174">
    <property type="entry name" value="Di-haem_cyt_TM"/>
</dbReference>
<evidence type="ECO:0000256" key="9">
    <source>
        <dbReference type="ARBA" id="ARBA00022989"/>
    </source>
</evidence>
<dbReference type="GO" id="GO:0020037">
    <property type="term" value="F:heme binding"/>
    <property type="evidence" value="ECO:0007669"/>
    <property type="project" value="TreeGrafter"/>
</dbReference>
<feature type="domain" description="Cytochrome b561 bacterial/Ni-hydrogenase" evidence="14">
    <location>
        <begin position="6"/>
        <end position="157"/>
    </location>
</feature>
<feature type="transmembrane region" description="Helical" evidence="13">
    <location>
        <begin position="51"/>
        <end position="70"/>
    </location>
</feature>
<keyword evidence="4" id="KW-1003">Cell membrane</keyword>
<evidence type="ECO:0000256" key="6">
    <source>
        <dbReference type="ARBA" id="ARBA00022692"/>
    </source>
</evidence>
<keyword evidence="5" id="KW-0349">Heme</keyword>
<keyword evidence="6 13" id="KW-0812">Transmembrane</keyword>
<dbReference type="GO" id="GO:0005886">
    <property type="term" value="C:plasma membrane"/>
    <property type="evidence" value="ECO:0007669"/>
    <property type="project" value="UniProtKB-SubCell"/>
</dbReference>